<accession>A0A2P5VUH4</accession>
<dbReference type="OrthoDB" id="10601727at2759"/>
<gene>
    <name evidence="2" type="ORF">GOBAR_AA38222</name>
</gene>
<dbReference type="EMBL" id="KZ670824">
    <property type="protein sequence ID" value="PPR82491.1"/>
    <property type="molecule type" value="Genomic_DNA"/>
</dbReference>
<evidence type="ECO:0000313" key="2">
    <source>
        <dbReference type="EMBL" id="PPR82491.1"/>
    </source>
</evidence>
<organism evidence="2 3">
    <name type="scientific">Gossypium barbadense</name>
    <name type="common">Sea Island cotton</name>
    <name type="synonym">Hibiscus barbadensis</name>
    <dbReference type="NCBI Taxonomy" id="3634"/>
    <lineage>
        <taxon>Eukaryota</taxon>
        <taxon>Viridiplantae</taxon>
        <taxon>Streptophyta</taxon>
        <taxon>Embryophyta</taxon>
        <taxon>Tracheophyta</taxon>
        <taxon>Spermatophyta</taxon>
        <taxon>Magnoliopsida</taxon>
        <taxon>eudicotyledons</taxon>
        <taxon>Gunneridae</taxon>
        <taxon>Pentapetalae</taxon>
        <taxon>rosids</taxon>
        <taxon>malvids</taxon>
        <taxon>Malvales</taxon>
        <taxon>Malvaceae</taxon>
        <taxon>Malvoideae</taxon>
        <taxon>Gossypium</taxon>
    </lineage>
</organism>
<dbReference type="AlphaFoldDB" id="A0A2P5VUH4"/>
<feature type="compositionally biased region" description="Basic and acidic residues" evidence="1">
    <location>
        <begin position="41"/>
        <end position="52"/>
    </location>
</feature>
<dbReference type="Proteomes" id="UP000239757">
    <property type="component" value="Unassembled WGS sequence"/>
</dbReference>
<feature type="compositionally biased region" description="Gly residues" evidence="1">
    <location>
        <begin position="1"/>
        <end position="11"/>
    </location>
</feature>
<protein>
    <submittedName>
        <fullName evidence="2">Uncharacterized protein</fullName>
    </submittedName>
</protein>
<proteinExistence type="predicted"/>
<evidence type="ECO:0000256" key="1">
    <source>
        <dbReference type="SAM" id="MobiDB-lite"/>
    </source>
</evidence>
<evidence type="ECO:0000313" key="3">
    <source>
        <dbReference type="Proteomes" id="UP000239757"/>
    </source>
</evidence>
<feature type="region of interest" description="Disordered" evidence="1">
    <location>
        <begin position="1"/>
        <end position="52"/>
    </location>
</feature>
<sequence>MRKPRGIGGVDGENKGSGFSGSIFNILFTKNKGKSSNSGIRDTREEQQVERIHGRRRGPVLTSLGSGLVQGPSKSFFNGPNVYNEDLLGKTTSGDVFS</sequence>
<reference evidence="2 3" key="1">
    <citation type="submission" date="2015-01" db="EMBL/GenBank/DDBJ databases">
        <title>Genome of allotetraploid Gossypium barbadense reveals genomic plasticity and fiber elongation in cotton evolution.</title>
        <authorList>
            <person name="Chen X."/>
            <person name="Liu X."/>
            <person name="Zhao B."/>
            <person name="Zheng H."/>
            <person name="Hu Y."/>
            <person name="Lu G."/>
            <person name="Yang C."/>
            <person name="Chen J."/>
            <person name="Shan C."/>
            <person name="Zhang L."/>
            <person name="Zhou Y."/>
            <person name="Wang L."/>
            <person name="Guo W."/>
            <person name="Bai Y."/>
            <person name="Ruan J."/>
            <person name="Shangguan X."/>
            <person name="Mao Y."/>
            <person name="Jiang J."/>
            <person name="Zhu Y."/>
            <person name="Lei J."/>
            <person name="Kang H."/>
            <person name="Chen S."/>
            <person name="He X."/>
            <person name="Wang R."/>
            <person name="Wang Y."/>
            <person name="Chen J."/>
            <person name="Wang L."/>
            <person name="Yu S."/>
            <person name="Wang B."/>
            <person name="Wei J."/>
            <person name="Song S."/>
            <person name="Lu X."/>
            <person name="Gao Z."/>
            <person name="Gu W."/>
            <person name="Deng X."/>
            <person name="Ma D."/>
            <person name="Wang S."/>
            <person name="Liang W."/>
            <person name="Fang L."/>
            <person name="Cai C."/>
            <person name="Zhu X."/>
            <person name="Zhou B."/>
            <person name="Zhang Y."/>
            <person name="Chen Z."/>
            <person name="Xu S."/>
            <person name="Zhu R."/>
            <person name="Wang S."/>
            <person name="Zhang T."/>
            <person name="Zhao G."/>
        </authorList>
    </citation>
    <scope>NUCLEOTIDE SEQUENCE [LARGE SCALE GENOMIC DNA]</scope>
    <source>
        <strain evidence="3">cv. Xinhai21</strain>
        <tissue evidence="2">Leaf</tissue>
    </source>
</reference>
<name>A0A2P5VUH4_GOSBA</name>